<sequence length="91" mass="10084">MVQGRPRQEGRSYCHIGIVRNDDGTWSASTRDNLRGFCGHGGPFWGQYASFNDALANRINFLRRGYQTIIDGKAGSCCTSTHQAMARKGMV</sequence>
<evidence type="ECO:0000313" key="2">
    <source>
        <dbReference type="Proteomes" id="UP000184749"/>
    </source>
</evidence>
<dbReference type="Proteomes" id="UP000184749">
    <property type="component" value="Chromosome"/>
</dbReference>
<dbReference type="AlphaFoldDB" id="A0A1L5NHM9"/>
<protein>
    <submittedName>
        <fullName evidence="1">Uncharacterized protein</fullName>
    </submittedName>
</protein>
<proteinExistence type="predicted"/>
<evidence type="ECO:0000313" key="1">
    <source>
        <dbReference type="EMBL" id="APO67397.1"/>
    </source>
</evidence>
<dbReference type="EMBL" id="CP017101">
    <property type="protein sequence ID" value="APO67397.1"/>
    <property type="molecule type" value="Genomic_DNA"/>
</dbReference>
<organism evidence="1 2">
    <name type="scientific">Rhizobium gallicum</name>
    <dbReference type="NCBI Taxonomy" id="56730"/>
    <lineage>
        <taxon>Bacteria</taxon>
        <taxon>Pseudomonadati</taxon>
        <taxon>Pseudomonadota</taxon>
        <taxon>Alphaproteobacteria</taxon>
        <taxon>Hyphomicrobiales</taxon>
        <taxon>Rhizobiaceae</taxon>
        <taxon>Rhizobium/Agrobacterium group</taxon>
        <taxon>Rhizobium</taxon>
    </lineage>
</organism>
<gene>
    <name evidence="1" type="ORF">IE4872_CH01768</name>
</gene>
<reference evidence="1 2" key="1">
    <citation type="submission" date="2016-09" db="EMBL/GenBank/DDBJ databases">
        <title>The complete genome sequences of Rhizobium gallicum, symbiovars gallicum and phaseoli, symbionts associated to common bean (Phaseolus vulgaris).</title>
        <authorList>
            <person name="Bustos P."/>
            <person name="Santamaria R.I."/>
            <person name="Perez-Carrascal O.M."/>
            <person name="Juarez S."/>
            <person name="Lozano L."/>
            <person name="Martinez-Flores I."/>
            <person name="Martinez-Romero E."/>
            <person name="Cevallos M."/>
            <person name="Romero D."/>
            <person name="Davila G."/>
            <person name="Gonzalez V."/>
        </authorList>
    </citation>
    <scope>NUCLEOTIDE SEQUENCE [LARGE SCALE GENOMIC DNA]</scope>
    <source>
        <strain evidence="1 2">IE4872</strain>
    </source>
</reference>
<name>A0A1L5NHM9_9HYPH</name>
<accession>A0A1L5NHM9</accession>